<keyword evidence="2" id="KW-1185">Reference proteome</keyword>
<keyword evidence="1" id="KW-0614">Plasmid</keyword>
<dbReference type="HOGENOM" id="CLU_2118048_0_0_5"/>
<gene>
    <name evidence="1" type="ORF">OA238_118p0655</name>
</gene>
<reference evidence="1 2" key="1">
    <citation type="journal article" date="2013" name="PLoS ONE">
        <title>Poles Apart: Arctic and Antarctic Octadecabacter strains Share High Genome Plasticity and a New Type of Xanthorhodopsin.</title>
        <authorList>
            <person name="Vollmers J."/>
            <person name="Voget S."/>
            <person name="Dietrich S."/>
            <person name="Gollnow K."/>
            <person name="Smits M."/>
            <person name="Meyer K."/>
            <person name="Brinkhoff T."/>
            <person name="Simon M."/>
            <person name="Daniel R."/>
        </authorList>
    </citation>
    <scope>NUCLEOTIDE SEQUENCE [LARGE SCALE GENOMIC DNA]</scope>
    <source>
        <strain evidence="1 2">238</strain>
        <plasmid evidence="2">Plasmid pOA238_118</plasmid>
    </source>
</reference>
<accession>M9RSP0</accession>
<organism evidence="1 2">
    <name type="scientific">Octadecabacter arcticus 238</name>
    <dbReference type="NCBI Taxonomy" id="391616"/>
    <lineage>
        <taxon>Bacteria</taxon>
        <taxon>Pseudomonadati</taxon>
        <taxon>Pseudomonadota</taxon>
        <taxon>Alphaproteobacteria</taxon>
        <taxon>Rhodobacterales</taxon>
        <taxon>Roseobacteraceae</taxon>
        <taxon>Octadecabacter</taxon>
    </lineage>
</organism>
<name>M9RSP0_9RHOB</name>
<dbReference type="Proteomes" id="UP000004688">
    <property type="component" value="Plasmid pOA238_118"/>
</dbReference>
<dbReference type="KEGG" id="oar:OA238_118p0655"/>
<protein>
    <submittedName>
        <fullName evidence="1">Uncharacterized protein</fullName>
    </submittedName>
</protein>
<dbReference type="EMBL" id="CP003743">
    <property type="protein sequence ID" value="AGI74763.1"/>
    <property type="molecule type" value="Genomic_DNA"/>
</dbReference>
<sequence length="118" mass="13023">MPSYASLPLVLTLVLALATLSSLTECRFLSRFSQESYDCSTVSAPFSRVVFSDVFEGATGVVEGSTIGEVTIISASDTYINADWGKGRIQLWRDTGRVVTTNNRIVRTYNCKHAKFKM</sequence>
<dbReference type="AlphaFoldDB" id="M9RSP0"/>
<evidence type="ECO:0000313" key="2">
    <source>
        <dbReference type="Proteomes" id="UP000004688"/>
    </source>
</evidence>
<geneLocation type="plasmid" evidence="1 2">
    <name>pOA238_118</name>
</geneLocation>
<evidence type="ECO:0000313" key="1">
    <source>
        <dbReference type="EMBL" id="AGI74763.1"/>
    </source>
</evidence>
<proteinExistence type="predicted"/>